<dbReference type="AlphaFoldDB" id="A0A0C3PT65"/>
<name>A0A0C3PT65_PISTI</name>
<dbReference type="Proteomes" id="UP000054217">
    <property type="component" value="Unassembled WGS sequence"/>
</dbReference>
<keyword evidence="2" id="KW-1185">Reference proteome</keyword>
<evidence type="ECO:0000313" key="1">
    <source>
        <dbReference type="EMBL" id="KIO12371.1"/>
    </source>
</evidence>
<dbReference type="OrthoDB" id="3168860at2759"/>
<dbReference type="EMBL" id="KN831947">
    <property type="protein sequence ID" value="KIO12371.1"/>
    <property type="molecule type" value="Genomic_DNA"/>
</dbReference>
<proteinExistence type="predicted"/>
<gene>
    <name evidence="1" type="ORF">M404DRAFT_123499</name>
</gene>
<sequence>MSHTYVLLQFGSDPFSFRFEDLEGRPAFTVNERFQVYQNPSVVKATREAEWSQQHPDIMGPTSAFLYFGPANTRGYMVYGNGEQISMATHLRQKKEGSPSRYFTTRTGKELKWKVSPQKMECVDGRSTVAVWELSQPEDVFSARLLLKHSALNYVTELLTTLILNRMGLALNWDA</sequence>
<reference evidence="1 2" key="1">
    <citation type="submission" date="2014-04" db="EMBL/GenBank/DDBJ databases">
        <authorList>
            <consortium name="DOE Joint Genome Institute"/>
            <person name="Kuo A."/>
            <person name="Kohler A."/>
            <person name="Costa M.D."/>
            <person name="Nagy L.G."/>
            <person name="Floudas D."/>
            <person name="Copeland A."/>
            <person name="Barry K.W."/>
            <person name="Cichocki N."/>
            <person name="Veneault-Fourrey C."/>
            <person name="LaButti K."/>
            <person name="Lindquist E.A."/>
            <person name="Lipzen A."/>
            <person name="Lundell T."/>
            <person name="Morin E."/>
            <person name="Murat C."/>
            <person name="Sun H."/>
            <person name="Tunlid A."/>
            <person name="Henrissat B."/>
            <person name="Grigoriev I.V."/>
            <person name="Hibbett D.S."/>
            <person name="Martin F."/>
            <person name="Nordberg H.P."/>
            <person name="Cantor M.N."/>
            <person name="Hua S.X."/>
        </authorList>
    </citation>
    <scope>NUCLEOTIDE SEQUENCE [LARGE SCALE GENOMIC DNA]</scope>
    <source>
        <strain evidence="1 2">Marx 270</strain>
    </source>
</reference>
<evidence type="ECO:0000313" key="2">
    <source>
        <dbReference type="Proteomes" id="UP000054217"/>
    </source>
</evidence>
<dbReference type="InParanoid" id="A0A0C3PT65"/>
<protein>
    <submittedName>
        <fullName evidence="1">Uncharacterized protein</fullName>
    </submittedName>
</protein>
<organism evidence="1 2">
    <name type="scientific">Pisolithus tinctorius Marx 270</name>
    <dbReference type="NCBI Taxonomy" id="870435"/>
    <lineage>
        <taxon>Eukaryota</taxon>
        <taxon>Fungi</taxon>
        <taxon>Dikarya</taxon>
        <taxon>Basidiomycota</taxon>
        <taxon>Agaricomycotina</taxon>
        <taxon>Agaricomycetes</taxon>
        <taxon>Agaricomycetidae</taxon>
        <taxon>Boletales</taxon>
        <taxon>Sclerodermatineae</taxon>
        <taxon>Pisolithaceae</taxon>
        <taxon>Pisolithus</taxon>
    </lineage>
</organism>
<reference evidence="2" key="2">
    <citation type="submission" date="2015-01" db="EMBL/GenBank/DDBJ databases">
        <title>Evolutionary Origins and Diversification of the Mycorrhizal Mutualists.</title>
        <authorList>
            <consortium name="DOE Joint Genome Institute"/>
            <consortium name="Mycorrhizal Genomics Consortium"/>
            <person name="Kohler A."/>
            <person name="Kuo A."/>
            <person name="Nagy L.G."/>
            <person name="Floudas D."/>
            <person name="Copeland A."/>
            <person name="Barry K.W."/>
            <person name="Cichocki N."/>
            <person name="Veneault-Fourrey C."/>
            <person name="LaButti K."/>
            <person name="Lindquist E.A."/>
            <person name="Lipzen A."/>
            <person name="Lundell T."/>
            <person name="Morin E."/>
            <person name="Murat C."/>
            <person name="Riley R."/>
            <person name="Ohm R."/>
            <person name="Sun H."/>
            <person name="Tunlid A."/>
            <person name="Henrissat B."/>
            <person name="Grigoriev I.V."/>
            <person name="Hibbett D.S."/>
            <person name="Martin F."/>
        </authorList>
    </citation>
    <scope>NUCLEOTIDE SEQUENCE [LARGE SCALE GENOMIC DNA]</scope>
    <source>
        <strain evidence="2">Marx 270</strain>
    </source>
</reference>
<accession>A0A0C3PT65</accession>
<dbReference type="HOGENOM" id="CLU_132776_0_0_1"/>